<feature type="signal peptide" evidence="1">
    <location>
        <begin position="1"/>
        <end position="19"/>
    </location>
</feature>
<sequence length="252" mass="27910">MKKNIITIGLILMYAASFAAVANEVDNGTDPTKFSTTAAVQWERLNLLDDKSSEVLNLTYWQPLGAQKHSNIRVRLPVLRITGMNENHYAVGDFSLKYTRLLKLTPEYGVVAAGEMDFDTAERDELGTGKTVFKGSLIYAQFLKNGDIFAPSVVQSNSLWGQSHRASVNNTVFDFYYVPKFKNPKWFMTLDPAISLDWETKKQFASLAVTLGRSTGPAFGGNSQVFIKPTVFAGGERPGTWGVEVGYKVLGF</sequence>
<evidence type="ECO:0000313" key="2">
    <source>
        <dbReference type="EMBL" id="TDR30591.1"/>
    </source>
</evidence>
<keyword evidence="1" id="KW-0732">Signal</keyword>
<name>A0A4R6Y6I0_9BURK</name>
<dbReference type="OrthoDB" id="7810713at2"/>
<evidence type="ECO:0000256" key="1">
    <source>
        <dbReference type="SAM" id="SignalP"/>
    </source>
</evidence>
<evidence type="ECO:0000313" key="3">
    <source>
        <dbReference type="Proteomes" id="UP000294480"/>
    </source>
</evidence>
<dbReference type="EMBL" id="SNZE01000019">
    <property type="protein sequence ID" value="TDR30591.1"/>
    <property type="molecule type" value="Genomic_DNA"/>
</dbReference>
<proteinExistence type="predicted"/>
<reference evidence="2 3" key="1">
    <citation type="submission" date="2019-03" db="EMBL/GenBank/DDBJ databases">
        <title>Genomic Encyclopedia of Type Strains, Phase IV (KMG-IV): sequencing the most valuable type-strain genomes for metagenomic binning, comparative biology and taxonomic classification.</title>
        <authorList>
            <person name="Goeker M."/>
        </authorList>
    </citation>
    <scope>NUCLEOTIDE SEQUENCE [LARGE SCALE GENOMIC DNA]</scope>
    <source>
        <strain evidence="2 3">DSM 102852</strain>
    </source>
</reference>
<gene>
    <name evidence="2" type="ORF">DFR44_11917</name>
</gene>
<accession>A0A4R6Y6I0</accession>
<dbReference type="RefSeq" id="WP_133621015.1">
    <property type="nucleotide sequence ID" value="NZ_SNZE01000019.1"/>
</dbReference>
<dbReference type="Proteomes" id="UP000294480">
    <property type="component" value="Unassembled WGS sequence"/>
</dbReference>
<keyword evidence="3" id="KW-1185">Reference proteome</keyword>
<organism evidence="2 3">
    <name type="scientific">Hydromonas duriensis</name>
    <dbReference type="NCBI Taxonomy" id="1527608"/>
    <lineage>
        <taxon>Bacteria</taxon>
        <taxon>Pseudomonadati</taxon>
        <taxon>Pseudomonadota</taxon>
        <taxon>Betaproteobacteria</taxon>
        <taxon>Burkholderiales</taxon>
        <taxon>Burkholderiaceae</taxon>
        <taxon>Hydromonas</taxon>
    </lineage>
</organism>
<comment type="caution">
    <text evidence="2">The sequence shown here is derived from an EMBL/GenBank/DDBJ whole genome shotgun (WGS) entry which is preliminary data.</text>
</comment>
<feature type="chain" id="PRO_5020805287" description="Outer membrane beta-barrel porin/alpha-amylase" evidence="1">
    <location>
        <begin position="20"/>
        <end position="252"/>
    </location>
</feature>
<evidence type="ECO:0008006" key="4">
    <source>
        <dbReference type="Google" id="ProtNLM"/>
    </source>
</evidence>
<dbReference type="AlphaFoldDB" id="A0A4R6Y6I0"/>
<protein>
    <recommendedName>
        <fullName evidence="4">Outer membrane beta-barrel porin/alpha-amylase</fullName>
    </recommendedName>
</protein>